<evidence type="ECO:0000256" key="7">
    <source>
        <dbReference type="ARBA" id="ARBA00022989"/>
    </source>
</evidence>
<feature type="domain" description="HAMP" evidence="15">
    <location>
        <begin position="209"/>
        <end position="261"/>
    </location>
</feature>
<gene>
    <name evidence="16" type="ORF">ABV408_15315</name>
</gene>
<comment type="similarity">
    <text evidence="10">Belongs to the methyl-accepting chemotaxis (MCP) protein family.</text>
</comment>
<comment type="subcellular location">
    <subcellularLocation>
        <location evidence="1">Cell inner membrane</location>
        <topology evidence="1">Multi-pass membrane protein</topology>
    </subcellularLocation>
</comment>
<dbReference type="InterPro" id="IPR003122">
    <property type="entry name" value="Tar_rcpt_lig-bd"/>
</dbReference>
<dbReference type="PRINTS" id="PR00260">
    <property type="entry name" value="CHEMTRNSDUCR"/>
</dbReference>
<evidence type="ECO:0000256" key="6">
    <source>
        <dbReference type="ARBA" id="ARBA00022692"/>
    </source>
</evidence>
<evidence type="ECO:0000256" key="1">
    <source>
        <dbReference type="ARBA" id="ARBA00004429"/>
    </source>
</evidence>
<dbReference type="InterPro" id="IPR003660">
    <property type="entry name" value="HAMP_dom"/>
</dbReference>
<sequence>MKPFRLTLRSGLIALLATFALLIGLIGGGSYLAMKQAQAAFASVYHLNVERLGTARAVYADLMQTRVLLDSYQTDYNRLKVKAAKATWAKAEETLARARETLDTLAASEARDVALKARFQALIEDGIEPGFAALKSWNLAAYQQSVKHTNALTADLDQALDTLTEAGASNAANGVSAMQRNVDLMQLGLIIAGGVTLLLLALAFHSVNRHLLSPLSRVRSHLTGIASGDLAQQLTTRGMREMRQLKQGVATMQASLATLVSQLQQESNALSDDASRLSQASQELNHGSQQQAQALQETSASMEQITASVGHTAEHTERGRHLAEESRQQLEHSGQQMASAVSEMKAAQTRSQASLEVIALIDSLAYQTSMLALNASVEAARAGQHGRGFAVVAAEVKNLASRSAEAAQTIREQIEGTHQQVQQGAEVLTQAGQALETAVDSSRQMSQLLDSITTACQQQHEGIAQIDQAIAEIDSATQRNVELAAQTLDATRDIEARAQRQRDSVDTFQLGAAEAPDTVPEREIGTEGDSEMVTWTPANDPSAGERPAARRAGGRHLEALSV</sequence>
<evidence type="ECO:0000256" key="2">
    <source>
        <dbReference type="ARBA" id="ARBA00022475"/>
    </source>
</evidence>
<dbReference type="PANTHER" id="PTHR43531">
    <property type="entry name" value="PROTEIN ICFG"/>
    <property type="match status" value="1"/>
</dbReference>
<evidence type="ECO:0000256" key="10">
    <source>
        <dbReference type="ARBA" id="ARBA00029447"/>
    </source>
</evidence>
<dbReference type="PROSITE" id="PS50885">
    <property type="entry name" value="HAMP"/>
    <property type="match status" value="1"/>
</dbReference>
<evidence type="ECO:0000259" key="14">
    <source>
        <dbReference type="PROSITE" id="PS50111"/>
    </source>
</evidence>
<keyword evidence="3" id="KW-0488">Methylation</keyword>
<dbReference type="SUPFAM" id="SSF58104">
    <property type="entry name" value="Methyl-accepting chemotaxis protein (MCP) signaling domain"/>
    <property type="match status" value="1"/>
</dbReference>
<accession>A0AB74UBG1</accession>
<dbReference type="InterPro" id="IPR004090">
    <property type="entry name" value="Chemotax_Me-accpt_rcpt"/>
</dbReference>
<keyword evidence="4" id="KW-0145">Chemotaxis</keyword>
<keyword evidence="9 11" id="KW-0807">Transducer</keyword>
<feature type="region of interest" description="Disordered" evidence="12">
    <location>
        <begin position="512"/>
        <end position="562"/>
    </location>
</feature>
<evidence type="ECO:0000256" key="13">
    <source>
        <dbReference type="SAM" id="Phobius"/>
    </source>
</evidence>
<dbReference type="PROSITE" id="PS50111">
    <property type="entry name" value="CHEMOTAXIS_TRANSDUC_2"/>
    <property type="match status" value="1"/>
</dbReference>
<organism evidence="16">
    <name type="scientific">Salinicola endophyticus</name>
    <dbReference type="NCBI Taxonomy" id="1949083"/>
    <lineage>
        <taxon>Bacteria</taxon>
        <taxon>Pseudomonadati</taxon>
        <taxon>Pseudomonadota</taxon>
        <taxon>Gammaproteobacteria</taxon>
        <taxon>Oceanospirillales</taxon>
        <taxon>Halomonadaceae</taxon>
        <taxon>Salinicola</taxon>
    </lineage>
</organism>
<keyword evidence="6 13" id="KW-0812">Transmembrane</keyword>
<dbReference type="PANTHER" id="PTHR43531:SF14">
    <property type="entry name" value="METHYL-ACCEPTING CHEMOTAXIS PROTEIN I-RELATED"/>
    <property type="match status" value="1"/>
</dbReference>
<keyword evidence="2" id="KW-1003">Cell membrane</keyword>
<dbReference type="Pfam" id="PF02203">
    <property type="entry name" value="TarH"/>
    <property type="match status" value="1"/>
</dbReference>
<dbReference type="EMBL" id="CP159578">
    <property type="protein sequence ID" value="XCJ78794.1"/>
    <property type="molecule type" value="Genomic_DNA"/>
</dbReference>
<keyword evidence="5" id="KW-0997">Cell inner membrane</keyword>
<feature type="domain" description="Methyl-accepting transducer" evidence="14">
    <location>
        <begin position="266"/>
        <end position="495"/>
    </location>
</feature>
<feature type="region of interest" description="Disordered" evidence="12">
    <location>
        <begin position="270"/>
        <end position="345"/>
    </location>
</feature>
<feature type="compositionally biased region" description="Polar residues" evidence="12">
    <location>
        <begin position="270"/>
        <end position="309"/>
    </location>
</feature>
<dbReference type="InterPro" id="IPR051310">
    <property type="entry name" value="MCP_chemotaxis"/>
</dbReference>
<evidence type="ECO:0000256" key="9">
    <source>
        <dbReference type="ARBA" id="ARBA00023224"/>
    </source>
</evidence>
<dbReference type="GO" id="GO:0004888">
    <property type="term" value="F:transmembrane signaling receptor activity"/>
    <property type="evidence" value="ECO:0007669"/>
    <property type="project" value="InterPro"/>
</dbReference>
<evidence type="ECO:0000256" key="12">
    <source>
        <dbReference type="SAM" id="MobiDB-lite"/>
    </source>
</evidence>
<dbReference type="SUPFAM" id="SSF47170">
    <property type="entry name" value="Aspartate receptor, ligand-binding domain"/>
    <property type="match status" value="1"/>
</dbReference>
<dbReference type="RefSeq" id="WP_353979759.1">
    <property type="nucleotide sequence ID" value="NZ_CP159578.1"/>
</dbReference>
<dbReference type="Gene3D" id="1.10.287.950">
    <property type="entry name" value="Methyl-accepting chemotaxis protein"/>
    <property type="match status" value="1"/>
</dbReference>
<evidence type="ECO:0000256" key="5">
    <source>
        <dbReference type="ARBA" id="ARBA00022519"/>
    </source>
</evidence>
<evidence type="ECO:0000256" key="3">
    <source>
        <dbReference type="ARBA" id="ARBA00022481"/>
    </source>
</evidence>
<evidence type="ECO:0000256" key="4">
    <source>
        <dbReference type="ARBA" id="ARBA00022500"/>
    </source>
</evidence>
<evidence type="ECO:0000313" key="16">
    <source>
        <dbReference type="EMBL" id="XCJ78794.1"/>
    </source>
</evidence>
<dbReference type="InterPro" id="IPR035440">
    <property type="entry name" value="4HB_MCP_dom_sf"/>
</dbReference>
<proteinExistence type="inferred from homology"/>
<dbReference type="GO" id="GO:0007165">
    <property type="term" value="P:signal transduction"/>
    <property type="evidence" value="ECO:0007669"/>
    <property type="project" value="UniProtKB-KW"/>
</dbReference>
<keyword evidence="7 13" id="KW-1133">Transmembrane helix</keyword>
<dbReference type="SMART" id="SM00283">
    <property type="entry name" value="MA"/>
    <property type="match status" value="1"/>
</dbReference>
<name>A0AB74UBG1_9GAMM</name>
<dbReference type="InterPro" id="IPR004089">
    <property type="entry name" value="MCPsignal_dom"/>
</dbReference>
<dbReference type="GO" id="GO:0005886">
    <property type="term" value="C:plasma membrane"/>
    <property type="evidence" value="ECO:0007669"/>
    <property type="project" value="UniProtKB-SubCell"/>
</dbReference>
<dbReference type="Pfam" id="PF00015">
    <property type="entry name" value="MCPsignal"/>
    <property type="match status" value="1"/>
</dbReference>
<dbReference type="AlphaFoldDB" id="A0AB74UBG1"/>
<protein>
    <submittedName>
        <fullName evidence="16">Methyl-accepting chemotaxis protein</fullName>
    </submittedName>
</protein>
<dbReference type="GO" id="GO:0006935">
    <property type="term" value="P:chemotaxis"/>
    <property type="evidence" value="ECO:0007669"/>
    <property type="project" value="UniProtKB-KW"/>
</dbReference>
<evidence type="ECO:0000259" key="15">
    <source>
        <dbReference type="PROSITE" id="PS50885"/>
    </source>
</evidence>
<evidence type="ECO:0000256" key="11">
    <source>
        <dbReference type="PROSITE-ProRule" id="PRU00284"/>
    </source>
</evidence>
<evidence type="ECO:0000256" key="8">
    <source>
        <dbReference type="ARBA" id="ARBA00023136"/>
    </source>
</evidence>
<reference evidence="16" key="1">
    <citation type="submission" date="2024-06" db="EMBL/GenBank/DDBJ databases">
        <title>Complete genome of Salinicola endophyticus HNIBRBA4755.</title>
        <authorList>
            <person name="Shin S.Y."/>
            <person name="Kang H."/>
            <person name="Song J."/>
        </authorList>
    </citation>
    <scope>NUCLEOTIDE SEQUENCE</scope>
    <source>
        <strain evidence="16">HNIBRBA4755</strain>
    </source>
</reference>
<dbReference type="SMART" id="SM00304">
    <property type="entry name" value="HAMP"/>
    <property type="match status" value="1"/>
</dbReference>
<keyword evidence="8 13" id="KW-0472">Membrane</keyword>
<feature type="transmembrane region" description="Helical" evidence="13">
    <location>
        <begin position="12"/>
        <end position="33"/>
    </location>
</feature>
<feature type="compositionally biased region" description="Basic and acidic residues" evidence="12">
    <location>
        <begin position="312"/>
        <end position="330"/>
    </location>
</feature>
<feature type="transmembrane region" description="Helical" evidence="13">
    <location>
        <begin position="187"/>
        <end position="207"/>
    </location>
</feature>